<evidence type="ECO:0000313" key="1">
    <source>
        <dbReference type="EMBL" id="TDL14445.1"/>
    </source>
</evidence>
<name>A0A4Y7PGM3_9AGAM</name>
<keyword evidence="2" id="KW-1185">Reference proteome</keyword>
<reference evidence="1 2" key="1">
    <citation type="submission" date="2018-06" db="EMBL/GenBank/DDBJ databases">
        <title>A transcriptomic atlas of mushroom development highlights an independent origin of complex multicellularity.</title>
        <authorList>
            <consortium name="DOE Joint Genome Institute"/>
            <person name="Krizsan K."/>
            <person name="Almasi E."/>
            <person name="Merenyi Z."/>
            <person name="Sahu N."/>
            <person name="Viragh M."/>
            <person name="Koszo T."/>
            <person name="Mondo S."/>
            <person name="Kiss B."/>
            <person name="Balint B."/>
            <person name="Kues U."/>
            <person name="Barry K."/>
            <person name="Hegedus J.C."/>
            <person name="Henrissat B."/>
            <person name="Johnson J."/>
            <person name="Lipzen A."/>
            <person name="Ohm R."/>
            <person name="Nagy I."/>
            <person name="Pangilinan J."/>
            <person name="Yan J."/>
            <person name="Xiong Y."/>
            <person name="Grigoriev I.V."/>
            <person name="Hibbett D.S."/>
            <person name="Nagy L.G."/>
        </authorList>
    </citation>
    <scope>NUCLEOTIDE SEQUENCE [LARGE SCALE GENOMIC DNA]</scope>
    <source>
        <strain evidence="1 2">SZMC22713</strain>
    </source>
</reference>
<sequence length="64" mass="7221">MFLRKIFIPGVIGGAGDDEFVSVLSNASSNSILYHDRRMIRLWAEVGIIIARGFGERTGVLRRW</sequence>
<evidence type="ECO:0000313" key="2">
    <source>
        <dbReference type="Proteomes" id="UP000294933"/>
    </source>
</evidence>
<dbReference type="EMBL" id="ML170338">
    <property type="protein sequence ID" value="TDL14445.1"/>
    <property type="molecule type" value="Genomic_DNA"/>
</dbReference>
<dbReference type="Proteomes" id="UP000294933">
    <property type="component" value="Unassembled WGS sequence"/>
</dbReference>
<dbReference type="AlphaFoldDB" id="A0A4Y7PGM3"/>
<organism evidence="1 2">
    <name type="scientific">Rickenella mellea</name>
    <dbReference type="NCBI Taxonomy" id="50990"/>
    <lineage>
        <taxon>Eukaryota</taxon>
        <taxon>Fungi</taxon>
        <taxon>Dikarya</taxon>
        <taxon>Basidiomycota</taxon>
        <taxon>Agaricomycotina</taxon>
        <taxon>Agaricomycetes</taxon>
        <taxon>Hymenochaetales</taxon>
        <taxon>Rickenellaceae</taxon>
        <taxon>Rickenella</taxon>
    </lineage>
</organism>
<protein>
    <submittedName>
        <fullName evidence="1">Uncharacterized protein</fullName>
    </submittedName>
</protein>
<gene>
    <name evidence="1" type="ORF">BD410DRAFT_203615</name>
</gene>
<accession>A0A4Y7PGM3</accession>
<proteinExistence type="predicted"/>
<dbReference type="VEuPathDB" id="FungiDB:BD410DRAFT_203615"/>